<gene>
    <name evidence="6" type="primary">LOC106157358</name>
</gene>
<keyword evidence="3" id="KW-0732">Signal</keyword>
<dbReference type="InterPro" id="IPR001304">
    <property type="entry name" value="C-type_lectin-like"/>
</dbReference>
<dbReference type="InterPro" id="IPR016187">
    <property type="entry name" value="CTDL_fold"/>
</dbReference>
<sequence length="421" mass="45957">MGLGFNCRFLLFYILYALRCIKVHCAAAVGDGFKVCPNTLTAYSTITKSHNARCYQFVDKEVMWDKARDICSGAGGKLAEIYDLSTAKFLRTTLNGMTSWDNEGVWIGGRKKSGKWYWATGRPMVFTDWAPGEPGGLDFPCFGGDCVLMRRSDRWKWSECFCKTFNYVYKFICQFDETDTGVFQADTSDNLGLVGIGIGVGVALAVLLALGICLGCCIWRRRISREDSDTGRQYDTVTYSEVMNAQREGVISDNSRNLETEKTTLTETEAPPKYEDLFGASSGAAANAPSGEQLEMSEFSRSEPTQSESSQPELSQQTQSDASHPSGTDHSLPVESQPMESAGALDRTETEPEVASQIVSQQQTSAGDEPFPGQPTAENGDVVPEEEAAATDPLLSNQAISGDTEGDLKHQQIVKPTSASQ</sequence>
<protein>
    <submittedName>
        <fullName evidence="6">Uncharacterized protein LOC106157358</fullName>
    </submittedName>
</protein>
<dbReference type="SMART" id="SM00034">
    <property type="entry name" value="CLECT"/>
    <property type="match status" value="1"/>
</dbReference>
<dbReference type="Proteomes" id="UP000085678">
    <property type="component" value="Unplaced"/>
</dbReference>
<dbReference type="SUPFAM" id="SSF56436">
    <property type="entry name" value="C-type lectin-like"/>
    <property type="match status" value="1"/>
</dbReference>
<feature type="chain" id="PRO_5010251802" evidence="3">
    <location>
        <begin position="26"/>
        <end position="421"/>
    </location>
</feature>
<feature type="compositionally biased region" description="Basic and acidic residues" evidence="1">
    <location>
        <begin position="256"/>
        <end position="276"/>
    </location>
</feature>
<accession>A0A1S3HQW2</accession>
<dbReference type="KEGG" id="lak:106157358"/>
<dbReference type="InParanoid" id="A0A1S3HQW2"/>
<dbReference type="Pfam" id="PF00059">
    <property type="entry name" value="Lectin_C"/>
    <property type="match status" value="1"/>
</dbReference>
<evidence type="ECO:0000313" key="5">
    <source>
        <dbReference type="Proteomes" id="UP000085678"/>
    </source>
</evidence>
<keyword evidence="5" id="KW-1185">Reference proteome</keyword>
<feature type="compositionally biased region" description="Polar residues" evidence="1">
    <location>
        <begin position="357"/>
        <end position="366"/>
    </location>
</feature>
<feature type="transmembrane region" description="Helical" evidence="2">
    <location>
        <begin position="193"/>
        <end position="219"/>
    </location>
</feature>
<dbReference type="RefSeq" id="XP_013388443.1">
    <property type="nucleotide sequence ID" value="XM_013532989.1"/>
</dbReference>
<evidence type="ECO:0000256" key="3">
    <source>
        <dbReference type="SAM" id="SignalP"/>
    </source>
</evidence>
<dbReference type="InterPro" id="IPR050111">
    <property type="entry name" value="C-type_lectin/snaclec_domain"/>
</dbReference>
<dbReference type="Gene3D" id="3.10.100.10">
    <property type="entry name" value="Mannose-Binding Protein A, subunit A"/>
    <property type="match status" value="1"/>
</dbReference>
<feature type="compositionally biased region" description="Low complexity" evidence="1">
    <location>
        <begin position="279"/>
        <end position="291"/>
    </location>
</feature>
<dbReference type="AlphaFoldDB" id="A0A1S3HQW2"/>
<dbReference type="GeneID" id="106157358"/>
<feature type="signal peptide" evidence="3">
    <location>
        <begin position="1"/>
        <end position="25"/>
    </location>
</feature>
<organism evidence="5 6">
    <name type="scientific">Lingula anatina</name>
    <name type="common">Brachiopod</name>
    <name type="synonym">Lingula unguis</name>
    <dbReference type="NCBI Taxonomy" id="7574"/>
    <lineage>
        <taxon>Eukaryota</taxon>
        <taxon>Metazoa</taxon>
        <taxon>Spiralia</taxon>
        <taxon>Lophotrochozoa</taxon>
        <taxon>Brachiopoda</taxon>
        <taxon>Linguliformea</taxon>
        <taxon>Lingulata</taxon>
        <taxon>Lingulida</taxon>
        <taxon>Linguloidea</taxon>
        <taxon>Lingulidae</taxon>
        <taxon>Lingula</taxon>
    </lineage>
</organism>
<feature type="compositionally biased region" description="Low complexity" evidence="1">
    <location>
        <begin position="302"/>
        <end position="320"/>
    </location>
</feature>
<keyword evidence="2" id="KW-1133">Transmembrane helix</keyword>
<dbReference type="PROSITE" id="PS50041">
    <property type="entry name" value="C_TYPE_LECTIN_2"/>
    <property type="match status" value="1"/>
</dbReference>
<keyword evidence="2" id="KW-0812">Transmembrane</keyword>
<reference evidence="6" key="1">
    <citation type="submission" date="2025-08" db="UniProtKB">
        <authorList>
            <consortium name="RefSeq"/>
        </authorList>
    </citation>
    <scope>IDENTIFICATION</scope>
    <source>
        <tissue evidence="6">Gonads</tissue>
    </source>
</reference>
<evidence type="ECO:0000259" key="4">
    <source>
        <dbReference type="PROSITE" id="PS50041"/>
    </source>
</evidence>
<evidence type="ECO:0000313" key="6">
    <source>
        <dbReference type="RefSeq" id="XP_013388443.1"/>
    </source>
</evidence>
<proteinExistence type="predicted"/>
<evidence type="ECO:0000256" key="2">
    <source>
        <dbReference type="SAM" id="Phobius"/>
    </source>
</evidence>
<dbReference type="CDD" id="cd00037">
    <property type="entry name" value="CLECT"/>
    <property type="match status" value="1"/>
</dbReference>
<name>A0A1S3HQW2_LINAN</name>
<dbReference type="PANTHER" id="PTHR22803">
    <property type="entry name" value="MANNOSE, PHOSPHOLIPASE, LECTIN RECEPTOR RELATED"/>
    <property type="match status" value="1"/>
</dbReference>
<feature type="region of interest" description="Disordered" evidence="1">
    <location>
        <begin position="245"/>
        <end position="421"/>
    </location>
</feature>
<dbReference type="OrthoDB" id="6058119at2759"/>
<feature type="domain" description="C-type lectin" evidence="4">
    <location>
        <begin position="50"/>
        <end position="160"/>
    </location>
</feature>
<keyword evidence="2" id="KW-0472">Membrane</keyword>
<dbReference type="InterPro" id="IPR016186">
    <property type="entry name" value="C-type_lectin-like/link_sf"/>
</dbReference>
<evidence type="ECO:0000256" key="1">
    <source>
        <dbReference type="SAM" id="MobiDB-lite"/>
    </source>
</evidence>